<evidence type="ECO:0000313" key="2">
    <source>
        <dbReference type="Proteomes" id="UP000690515"/>
    </source>
</evidence>
<dbReference type="RefSeq" id="WP_215822105.1">
    <property type="nucleotide sequence ID" value="NZ_JAGSOY010000108.1"/>
</dbReference>
<protein>
    <submittedName>
        <fullName evidence="1">Uncharacterized protein</fullName>
    </submittedName>
</protein>
<accession>A0ABS5ZJ52</accession>
<name>A0ABS5ZJ52_9GAMM</name>
<evidence type="ECO:0000313" key="1">
    <source>
        <dbReference type="EMBL" id="MBU2713823.1"/>
    </source>
</evidence>
<organism evidence="1 2">
    <name type="scientific">Zooshikella harenae</name>
    <dbReference type="NCBI Taxonomy" id="2827238"/>
    <lineage>
        <taxon>Bacteria</taxon>
        <taxon>Pseudomonadati</taxon>
        <taxon>Pseudomonadota</taxon>
        <taxon>Gammaproteobacteria</taxon>
        <taxon>Oceanospirillales</taxon>
        <taxon>Zooshikellaceae</taxon>
        <taxon>Zooshikella</taxon>
    </lineage>
</organism>
<proteinExistence type="predicted"/>
<sequence length="92" mass="10348">MSEERDAGPLITAQTGWEEAFLIGTEKELLTFAKHIIDAVNSAKKEEFFGEDTKISKFDGATGEYSEVLFDWLVVTKNRKQTIELAHKVKGL</sequence>
<reference evidence="1 2" key="1">
    <citation type="submission" date="2021-04" db="EMBL/GenBank/DDBJ databases">
        <authorList>
            <person name="Pira H."/>
            <person name="Risdian C."/>
            <person name="Wink J."/>
        </authorList>
    </citation>
    <scope>NUCLEOTIDE SEQUENCE [LARGE SCALE GENOMIC DNA]</scope>
    <source>
        <strain evidence="1 2">WH53</strain>
    </source>
</reference>
<gene>
    <name evidence="1" type="ORF">KCG35_22475</name>
</gene>
<keyword evidence="2" id="KW-1185">Reference proteome</keyword>
<comment type="caution">
    <text evidence="1">The sequence shown here is derived from an EMBL/GenBank/DDBJ whole genome shotgun (WGS) entry which is preliminary data.</text>
</comment>
<dbReference type="Proteomes" id="UP000690515">
    <property type="component" value="Unassembled WGS sequence"/>
</dbReference>
<dbReference type="EMBL" id="JAGSOY010000108">
    <property type="protein sequence ID" value="MBU2713823.1"/>
    <property type="molecule type" value="Genomic_DNA"/>
</dbReference>